<reference evidence="2 3" key="1">
    <citation type="submission" date="2024-10" db="EMBL/GenBank/DDBJ databases">
        <title>The Natural Products Discovery Center: Release of the First 8490 Sequenced Strains for Exploring Actinobacteria Biosynthetic Diversity.</title>
        <authorList>
            <person name="Kalkreuter E."/>
            <person name="Kautsar S.A."/>
            <person name="Yang D."/>
            <person name="Bader C.D."/>
            <person name="Teijaro C.N."/>
            <person name="Fluegel L."/>
            <person name="Davis C.M."/>
            <person name="Simpson J.R."/>
            <person name="Lauterbach L."/>
            <person name="Steele A.D."/>
            <person name="Gui C."/>
            <person name="Meng S."/>
            <person name="Li G."/>
            <person name="Viehrig K."/>
            <person name="Ye F."/>
            <person name="Su P."/>
            <person name="Kiefer A.F."/>
            <person name="Nichols A."/>
            <person name="Cepeda A.J."/>
            <person name="Yan W."/>
            <person name="Fan B."/>
            <person name="Jiang Y."/>
            <person name="Adhikari A."/>
            <person name="Zheng C.-J."/>
            <person name="Schuster L."/>
            <person name="Cowan T.M."/>
            <person name="Smanski M.J."/>
            <person name="Chevrette M.G."/>
            <person name="De Carvalho L.P.S."/>
            <person name="Shen B."/>
        </authorList>
    </citation>
    <scope>NUCLEOTIDE SEQUENCE [LARGE SCALE GENOMIC DNA]</scope>
    <source>
        <strain evidence="2 3">NPDC050545</strain>
    </source>
</reference>
<feature type="region of interest" description="Disordered" evidence="1">
    <location>
        <begin position="221"/>
        <end position="247"/>
    </location>
</feature>
<organism evidence="2 3">
    <name type="scientific">Nonomuraea typhae</name>
    <dbReference type="NCBI Taxonomy" id="2603600"/>
    <lineage>
        <taxon>Bacteria</taxon>
        <taxon>Bacillati</taxon>
        <taxon>Actinomycetota</taxon>
        <taxon>Actinomycetes</taxon>
        <taxon>Streptosporangiales</taxon>
        <taxon>Streptosporangiaceae</taxon>
        <taxon>Nonomuraea</taxon>
    </lineage>
</organism>
<sequence length="247" mass="26140">MIPRASFDLAPQLPSDAIFWLPGAEQGDDGHGLGYFHDTWMICDVPPELASEVLRTEFGLAGLVDEAARSPKEFELLVSAMESPDPENADCADFGHVSEELMEELTSDVPPDLEGLELGVAGLVHALAAYGCVPAASCRGHVYDAPRRPWADRPVAFFASDRERAEQLVPLARISGCGFNVEVTSVDVTITLETGAANARARSFYRALGYEEEGVRLSRQVSAGGQAASAVPEPGGSPTGGNAAHSS</sequence>
<evidence type="ECO:0000313" key="2">
    <source>
        <dbReference type="EMBL" id="MFI6505150.1"/>
    </source>
</evidence>
<keyword evidence="3" id="KW-1185">Reference proteome</keyword>
<proteinExistence type="predicted"/>
<dbReference type="Proteomes" id="UP001612741">
    <property type="component" value="Unassembled WGS sequence"/>
</dbReference>
<comment type="caution">
    <text evidence="2">The sequence shown here is derived from an EMBL/GenBank/DDBJ whole genome shotgun (WGS) entry which is preliminary data.</text>
</comment>
<accession>A0ABW7ZAE2</accession>
<dbReference type="InterPro" id="IPR016181">
    <property type="entry name" value="Acyl_CoA_acyltransferase"/>
</dbReference>
<evidence type="ECO:0000256" key="1">
    <source>
        <dbReference type="SAM" id="MobiDB-lite"/>
    </source>
</evidence>
<dbReference type="EMBL" id="JBITGY010000017">
    <property type="protein sequence ID" value="MFI6505150.1"/>
    <property type="molecule type" value="Genomic_DNA"/>
</dbReference>
<dbReference type="SUPFAM" id="SSF55729">
    <property type="entry name" value="Acyl-CoA N-acyltransferases (Nat)"/>
    <property type="match status" value="1"/>
</dbReference>
<dbReference type="RefSeq" id="WP_397091194.1">
    <property type="nucleotide sequence ID" value="NZ_JBITGY010000017.1"/>
</dbReference>
<gene>
    <name evidence="2" type="ORF">ACIBG2_47760</name>
</gene>
<evidence type="ECO:0000313" key="3">
    <source>
        <dbReference type="Proteomes" id="UP001612741"/>
    </source>
</evidence>
<name>A0ABW7ZAE2_9ACTN</name>
<protein>
    <submittedName>
        <fullName evidence="2">Uncharacterized protein</fullName>
    </submittedName>
</protein>
<dbReference type="Gene3D" id="3.40.630.30">
    <property type="match status" value="1"/>
</dbReference>